<dbReference type="OrthoDB" id="1431451at2"/>
<evidence type="ECO:0000256" key="2">
    <source>
        <dbReference type="SAM" id="Phobius"/>
    </source>
</evidence>
<dbReference type="RefSeq" id="WP_069830716.1">
    <property type="nucleotide sequence ID" value="NZ_MDJD01000047.1"/>
</dbReference>
<reference evidence="3 4" key="1">
    <citation type="submission" date="2016-05" db="EMBL/GenBank/DDBJ databases">
        <title>Draft Genome Sequence of Algibacter sp. Strain SK-16 Isolated from the Surface Water of Aburatsubo Inlet.</title>
        <authorList>
            <person name="Wong S.-K."/>
            <person name="Yoshizawa S."/>
            <person name="Nakajima Y."/>
            <person name="Ogura Y."/>
            <person name="Tetsuya H."/>
            <person name="Hamasaki K."/>
        </authorList>
    </citation>
    <scope>NUCLEOTIDE SEQUENCE [LARGE SCALE GENOMIC DNA]</scope>
    <source>
        <strain evidence="3 4">SK-16</strain>
    </source>
</reference>
<dbReference type="Gene3D" id="1.20.120.20">
    <property type="entry name" value="Apolipoprotein"/>
    <property type="match status" value="1"/>
</dbReference>
<organism evidence="3 4">
    <name type="scientific">Flavivirga aquatica</name>
    <dbReference type="NCBI Taxonomy" id="1849968"/>
    <lineage>
        <taxon>Bacteria</taxon>
        <taxon>Pseudomonadati</taxon>
        <taxon>Bacteroidota</taxon>
        <taxon>Flavobacteriia</taxon>
        <taxon>Flavobacteriales</taxon>
        <taxon>Flavobacteriaceae</taxon>
        <taxon>Flavivirga</taxon>
    </lineage>
</organism>
<accession>A0A1E5T8B9</accession>
<dbReference type="EMBL" id="MDJD01000047">
    <property type="protein sequence ID" value="OEK07588.1"/>
    <property type="molecule type" value="Genomic_DNA"/>
</dbReference>
<dbReference type="SUPFAM" id="SSF58113">
    <property type="entry name" value="Apolipoprotein A-I"/>
    <property type="match status" value="1"/>
</dbReference>
<comment type="caution">
    <text evidence="3">The sequence shown here is derived from an EMBL/GenBank/DDBJ whole genome shotgun (WGS) entry which is preliminary data.</text>
</comment>
<evidence type="ECO:0000313" key="3">
    <source>
        <dbReference type="EMBL" id="OEK07588.1"/>
    </source>
</evidence>
<feature type="transmembrane region" description="Helical" evidence="2">
    <location>
        <begin position="221"/>
        <end position="242"/>
    </location>
</feature>
<keyword evidence="4" id="KW-1185">Reference proteome</keyword>
<feature type="coiled-coil region" evidence="1">
    <location>
        <begin position="142"/>
        <end position="173"/>
    </location>
</feature>
<evidence type="ECO:0000256" key="1">
    <source>
        <dbReference type="SAM" id="Coils"/>
    </source>
</evidence>
<keyword evidence="2" id="KW-0472">Membrane</keyword>
<gene>
    <name evidence="3" type="ORF">A8C32_17475</name>
</gene>
<feature type="coiled-coil region" evidence="1">
    <location>
        <begin position="74"/>
        <end position="108"/>
    </location>
</feature>
<keyword evidence="2" id="KW-1133">Transmembrane helix</keyword>
<dbReference type="Proteomes" id="UP000095713">
    <property type="component" value="Unassembled WGS sequence"/>
</dbReference>
<proteinExistence type="predicted"/>
<keyword evidence="2" id="KW-0812">Transmembrane</keyword>
<keyword evidence="1" id="KW-0175">Coiled coil</keyword>
<protein>
    <submittedName>
        <fullName evidence="3">Uncharacterized protein</fullName>
    </submittedName>
</protein>
<sequence length="353" mass="39921">MTIPDLVQQTELDSLSIELNGGISKTNSFLGNNNTGHLINATNSFNAAINKIKSFPIPVAKADFNFSRKIADFEKTAKSKYKSLEKEKDQLKSEIENFKTDLISKETETQRLLKLIEGKETEIQNLNSTFQTNFNNIKSKHNQNFENDKKTYRAEIDKVKESFRDEINELKNSIDTDTTSTITQLNTKLTEAKKLVNLIGNVGVTGNYQNIANNHKKSANFWRGFAILFMSIFSVLLVWTIIDLSSLGFDWTKSLIRLVAAAALSYPATYAARESSKHRKLETINRNAELELASINPFIEDLSDDKKQIIKEKLVGKYFGNNKDNNFLDTKETEGLSIPAFEKLLSAISKLKE</sequence>
<evidence type="ECO:0000313" key="4">
    <source>
        <dbReference type="Proteomes" id="UP000095713"/>
    </source>
</evidence>
<name>A0A1E5T8B9_9FLAO</name>
<dbReference type="AlphaFoldDB" id="A0A1E5T8B9"/>